<comment type="function">
    <text evidence="6 9">Catalyzes the aldol cleavage of 4-hydroxy-4-methyl-2-oxoglutarate (HMG) into 2 molecules of pyruvate. Also contains a secondary oxaloacetate (OAA) decarboxylase activity due to the common pyruvate enolate transition state formed following C-C bond cleavage in the retro-aldol and decarboxylation reactions.</text>
</comment>
<evidence type="ECO:0000256" key="7">
    <source>
        <dbReference type="ARBA" id="ARBA00047973"/>
    </source>
</evidence>
<dbReference type="OrthoDB" id="1476984at2759"/>
<dbReference type="GO" id="GO:0008428">
    <property type="term" value="F:ribonuclease inhibitor activity"/>
    <property type="evidence" value="ECO:0007669"/>
    <property type="project" value="InterPro"/>
</dbReference>
<comment type="cofactor">
    <cofactor evidence="9">
        <name>a divalent metal cation</name>
        <dbReference type="ChEBI" id="CHEBI:60240"/>
    </cofactor>
</comment>
<feature type="binding site" evidence="8">
    <location>
        <begin position="79"/>
        <end position="82"/>
    </location>
    <ligand>
        <name>substrate</name>
    </ligand>
</feature>
<feature type="binding site" evidence="8">
    <location>
        <position position="101"/>
    </location>
    <ligand>
        <name>substrate</name>
    </ligand>
</feature>
<feature type="binding site" evidence="8">
    <location>
        <position position="102"/>
    </location>
    <ligand>
        <name>Mg(2+)</name>
        <dbReference type="ChEBI" id="CHEBI:18420"/>
    </ligand>
</feature>
<dbReference type="Proteomes" id="UP000001514">
    <property type="component" value="Unassembled WGS sequence"/>
</dbReference>
<dbReference type="NCBIfam" id="TIGR01935">
    <property type="entry name" value="NOT-MenG"/>
    <property type="match status" value="1"/>
</dbReference>
<accession>D8T6G2</accession>
<keyword evidence="4 8" id="KW-0479">Metal-binding</keyword>
<dbReference type="Pfam" id="PF03737">
    <property type="entry name" value="RraA-like"/>
    <property type="match status" value="1"/>
</dbReference>
<dbReference type="FunCoup" id="D8T6G2">
    <property type="interactions" value="557"/>
</dbReference>
<dbReference type="GO" id="GO:0047443">
    <property type="term" value="F:4-hydroxy-4-methyl-2-oxoglutarate aldolase activity"/>
    <property type="evidence" value="ECO:0007669"/>
    <property type="project" value="UniProtKB-EC"/>
</dbReference>
<protein>
    <recommendedName>
        <fullName evidence="9">4-hydroxy-4-methyl-2-oxoglutarate aldolase</fullName>
        <shortName evidence="9">HMG aldolase</shortName>
        <ecNumber evidence="9">4.1.1.112</ecNumber>
        <ecNumber evidence="9">4.1.3.17</ecNumber>
    </recommendedName>
    <alternativeName>
        <fullName evidence="9">Oxaloacetate decarboxylase</fullName>
    </alternativeName>
</protein>
<dbReference type="PANTHER" id="PTHR33254:SF4">
    <property type="entry name" value="4-HYDROXY-4-METHYL-2-OXOGLUTARATE ALDOLASE 3-RELATED"/>
    <property type="match status" value="1"/>
</dbReference>
<dbReference type="Gene3D" id="3.50.30.40">
    <property type="entry name" value="Ribonuclease E inhibitor RraA/RraA-like"/>
    <property type="match status" value="1"/>
</dbReference>
<comment type="similarity">
    <text evidence="2 9">Belongs to the class II aldolase/RraA-like family.</text>
</comment>
<dbReference type="EC" id="4.1.3.17" evidence="9"/>
<dbReference type="EMBL" id="GL377681">
    <property type="protein sequence ID" value="EFJ07747.1"/>
    <property type="molecule type" value="Genomic_DNA"/>
</dbReference>
<keyword evidence="8" id="KW-0460">Magnesium</keyword>
<comment type="catalytic activity">
    <reaction evidence="1 9">
        <text>4-hydroxy-4-methyl-2-oxoglutarate = 2 pyruvate</text>
        <dbReference type="Rhea" id="RHEA:22748"/>
        <dbReference type="ChEBI" id="CHEBI:15361"/>
        <dbReference type="ChEBI" id="CHEBI:58276"/>
        <dbReference type="EC" id="4.1.3.17"/>
    </reaction>
</comment>
<dbReference type="InParanoid" id="D8T6G2"/>
<comment type="subunit">
    <text evidence="3 9">Homotrimer.</text>
</comment>
<reference evidence="10 11" key="1">
    <citation type="journal article" date="2011" name="Science">
        <title>The Selaginella genome identifies genetic changes associated with the evolution of vascular plants.</title>
        <authorList>
            <person name="Banks J.A."/>
            <person name="Nishiyama T."/>
            <person name="Hasebe M."/>
            <person name="Bowman J.L."/>
            <person name="Gribskov M."/>
            <person name="dePamphilis C."/>
            <person name="Albert V.A."/>
            <person name="Aono N."/>
            <person name="Aoyama T."/>
            <person name="Ambrose B.A."/>
            <person name="Ashton N.W."/>
            <person name="Axtell M.J."/>
            <person name="Barker E."/>
            <person name="Barker M.S."/>
            <person name="Bennetzen J.L."/>
            <person name="Bonawitz N.D."/>
            <person name="Chapple C."/>
            <person name="Cheng C."/>
            <person name="Correa L.G."/>
            <person name="Dacre M."/>
            <person name="DeBarry J."/>
            <person name="Dreyer I."/>
            <person name="Elias M."/>
            <person name="Engstrom E.M."/>
            <person name="Estelle M."/>
            <person name="Feng L."/>
            <person name="Finet C."/>
            <person name="Floyd S.K."/>
            <person name="Frommer W.B."/>
            <person name="Fujita T."/>
            <person name="Gramzow L."/>
            <person name="Gutensohn M."/>
            <person name="Harholt J."/>
            <person name="Hattori M."/>
            <person name="Heyl A."/>
            <person name="Hirai T."/>
            <person name="Hiwatashi Y."/>
            <person name="Ishikawa M."/>
            <person name="Iwata M."/>
            <person name="Karol K.G."/>
            <person name="Koehler B."/>
            <person name="Kolukisaoglu U."/>
            <person name="Kubo M."/>
            <person name="Kurata T."/>
            <person name="Lalonde S."/>
            <person name="Li K."/>
            <person name="Li Y."/>
            <person name="Litt A."/>
            <person name="Lyons E."/>
            <person name="Manning G."/>
            <person name="Maruyama T."/>
            <person name="Michael T.P."/>
            <person name="Mikami K."/>
            <person name="Miyazaki S."/>
            <person name="Morinaga S."/>
            <person name="Murata T."/>
            <person name="Mueller-Roeber B."/>
            <person name="Nelson D.R."/>
            <person name="Obara M."/>
            <person name="Oguri Y."/>
            <person name="Olmstead R.G."/>
            <person name="Onodera N."/>
            <person name="Petersen B.L."/>
            <person name="Pils B."/>
            <person name="Prigge M."/>
            <person name="Rensing S.A."/>
            <person name="Riano-Pachon D.M."/>
            <person name="Roberts A.W."/>
            <person name="Sato Y."/>
            <person name="Scheller H.V."/>
            <person name="Schulz B."/>
            <person name="Schulz C."/>
            <person name="Shakirov E.V."/>
            <person name="Shibagaki N."/>
            <person name="Shinohara N."/>
            <person name="Shippen D.E."/>
            <person name="Soerensen I."/>
            <person name="Sotooka R."/>
            <person name="Sugimoto N."/>
            <person name="Sugita M."/>
            <person name="Sumikawa N."/>
            <person name="Tanurdzic M."/>
            <person name="Theissen G."/>
            <person name="Ulvskov P."/>
            <person name="Wakazuki S."/>
            <person name="Weng J.K."/>
            <person name="Willats W.W."/>
            <person name="Wipf D."/>
            <person name="Wolf P.G."/>
            <person name="Yang L."/>
            <person name="Zimmer A.D."/>
            <person name="Zhu Q."/>
            <person name="Mitros T."/>
            <person name="Hellsten U."/>
            <person name="Loque D."/>
            <person name="Otillar R."/>
            <person name="Salamov A."/>
            <person name="Schmutz J."/>
            <person name="Shapiro H."/>
            <person name="Lindquist E."/>
            <person name="Lucas S."/>
            <person name="Rokhsar D."/>
            <person name="Grigoriev I.V."/>
        </authorList>
    </citation>
    <scope>NUCLEOTIDE SEQUENCE [LARGE SCALE GENOMIC DNA]</scope>
</reference>
<dbReference type="eggNOG" id="ENOG502QRB4">
    <property type="taxonomic scope" value="Eukaryota"/>
</dbReference>
<dbReference type="GO" id="GO:0008948">
    <property type="term" value="F:oxaloacetate decarboxylase activity"/>
    <property type="evidence" value="ECO:0007669"/>
    <property type="project" value="UniProtKB-EC"/>
</dbReference>
<dbReference type="GO" id="GO:0046872">
    <property type="term" value="F:metal ion binding"/>
    <property type="evidence" value="ECO:0007669"/>
    <property type="project" value="UniProtKB-KW"/>
</dbReference>
<evidence type="ECO:0000256" key="1">
    <source>
        <dbReference type="ARBA" id="ARBA00001342"/>
    </source>
</evidence>
<evidence type="ECO:0000256" key="4">
    <source>
        <dbReference type="ARBA" id="ARBA00022723"/>
    </source>
</evidence>
<evidence type="ECO:0000256" key="2">
    <source>
        <dbReference type="ARBA" id="ARBA00008621"/>
    </source>
</evidence>
<keyword evidence="5 9" id="KW-0456">Lyase</keyword>
<dbReference type="NCBIfam" id="NF006875">
    <property type="entry name" value="PRK09372.1"/>
    <property type="match status" value="1"/>
</dbReference>
<comment type="catalytic activity">
    <reaction evidence="7 9">
        <text>oxaloacetate + H(+) = pyruvate + CO2</text>
        <dbReference type="Rhea" id="RHEA:15641"/>
        <dbReference type="ChEBI" id="CHEBI:15361"/>
        <dbReference type="ChEBI" id="CHEBI:15378"/>
        <dbReference type="ChEBI" id="CHEBI:16452"/>
        <dbReference type="ChEBI" id="CHEBI:16526"/>
        <dbReference type="EC" id="4.1.1.112"/>
    </reaction>
</comment>
<dbReference type="HOGENOM" id="CLU_072626_4_0_1"/>
<dbReference type="EC" id="4.1.1.112" evidence="9"/>
<comment type="cofactor">
    <cofactor evidence="8">
        <name>Mg(2+)</name>
        <dbReference type="ChEBI" id="CHEBI:18420"/>
    </cofactor>
</comment>
<sequence length="162" mass="17189">MPTTDLCDKYYEEIITGGTVRVLAPAFQVYGKRCSFSGPVTTLKVFEDNSLVRAALEQQGDGKVLVVDGGGSLRCALLGGNLAAMASTNGWAGILVNGCVRDVEEINAVDVGVRALAPHPLKSFKRGQGEKDVAVVFGGVRILPGEWCYSDMDGILIANKKL</sequence>
<dbReference type="KEGG" id="smo:SELMODRAFT_133099"/>
<gene>
    <name evidence="10" type="ORF">SELMODRAFT_133099</name>
</gene>
<dbReference type="GO" id="GO:0051252">
    <property type="term" value="P:regulation of RNA metabolic process"/>
    <property type="evidence" value="ECO:0007669"/>
    <property type="project" value="InterPro"/>
</dbReference>
<dbReference type="InterPro" id="IPR036704">
    <property type="entry name" value="RraA/RraA-like_sf"/>
</dbReference>
<evidence type="ECO:0000256" key="8">
    <source>
        <dbReference type="PIRSR" id="PIRSR605493-1"/>
    </source>
</evidence>
<dbReference type="AlphaFoldDB" id="D8T6G2"/>
<keyword evidence="11" id="KW-1185">Reference proteome</keyword>
<evidence type="ECO:0000256" key="5">
    <source>
        <dbReference type="ARBA" id="ARBA00023239"/>
    </source>
</evidence>
<evidence type="ECO:0000256" key="9">
    <source>
        <dbReference type="RuleBase" id="RU004338"/>
    </source>
</evidence>
<dbReference type="SUPFAM" id="SSF89562">
    <property type="entry name" value="RraA-like"/>
    <property type="match status" value="1"/>
</dbReference>
<dbReference type="CDD" id="cd16841">
    <property type="entry name" value="RraA_family"/>
    <property type="match status" value="1"/>
</dbReference>
<evidence type="ECO:0000256" key="3">
    <source>
        <dbReference type="ARBA" id="ARBA00011233"/>
    </source>
</evidence>
<proteinExistence type="inferred from homology"/>
<name>D8T6G2_SELML</name>
<dbReference type="InterPro" id="IPR010203">
    <property type="entry name" value="RraA"/>
</dbReference>
<evidence type="ECO:0000256" key="6">
    <source>
        <dbReference type="ARBA" id="ARBA00025046"/>
    </source>
</evidence>
<dbReference type="Gramene" id="EFJ07747">
    <property type="protein sequence ID" value="EFJ07747"/>
    <property type="gene ID" value="SELMODRAFT_133099"/>
</dbReference>
<organism evidence="11">
    <name type="scientific">Selaginella moellendorffii</name>
    <name type="common">Spikemoss</name>
    <dbReference type="NCBI Taxonomy" id="88036"/>
    <lineage>
        <taxon>Eukaryota</taxon>
        <taxon>Viridiplantae</taxon>
        <taxon>Streptophyta</taxon>
        <taxon>Embryophyta</taxon>
        <taxon>Tracheophyta</taxon>
        <taxon>Lycopodiopsida</taxon>
        <taxon>Selaginellales</taxon>
        <taxon>Selaginellaceae</taxon>
        <taxon>Selaginella</taxon>
    </lineage>
</organism>
<dbReference type="PANTHER" id="PTHR33254">
    <property type="entry name" value="4-HYDROXY-4-METHYL-2-OXOGLUTARATE ALDOLASE 3-RELATED"/>
    <property type="match status" value="1"/>
</dbReference>
<evidence type="ECO:0000313" key="11">
    <source>
        <dbReference type="Proteomes" id="UP000001514"/>
    </source>
</evidence>
<evidence type="ECO:0000313" key="10">
    <source>
        <dbReference type="EMBL" id="EFJ07747.1"/>
    </source>
</evidence>
<dbReference type="InterPro" id="IPR005493">
    <property type="entry name" value="RraA/RraA-like"/>
</dbReference>
<dbReference type="OMA" id="LWADNDG"/>